<protein>
    <submittedName>
        <fullName evidence="2">Uncharacterized protein AlNc14C1511G12970</fullName>
    </submittedName>
</protein>
<dbReference type="InterPro" id="IPR019453">
    <property type="entry name" value="VPS39/TGFA1_Znf"/>
</dbReference>
<proteinExistence type="predicted"/>
<dbReference type="Pfam" id="PF10367">
    <property type="entry name" value="zf-Vps39_C"/>
    <property type="match status" value="1"/>
</dbReference>
<dbReference type="HOGENOM" id="CLU_1356828_0_0_1"/>
<reference evidence="2" key="1">
    <citation type="journal article" date="2011" name="PLoS Biol.">
        <title>Gene gain and loss during evolution of obligate parasitism in the white rust pathogen of Arabidopsis thaliana.</title>
        <authorList>
            <person name="Kemen E."/>
            <person name="Gardiner A."/>
            <person name="Schultz-Larsen T."/>
            <person name="Kemen A.C."/>
            <person name="Balmuth A.L."/>
            <person name="Robert-Seilaniantz A."/>
            <person name="Bailey K."/>
            <person name="Holub E."/>
            <person name="Studholme D.J."/>
            <person name="Maclean D."/>
            <person name="Jones J.D."/>
        </authorList>
    </citation>
    <scope>NUCLEOTIDE SEQUENCE</scope>
</reference>
<organism evidence="2">
    <name type="scientific">Albugo laibachii Nc14</name>
    <dbReference type="NCBI Taxonomy" id="890382"/>
    <lineage>
        <taxon>Eukaryota</taxon>
        <taxon>Sar</taxon>
        <taxon>Stramenopiles</taxon>
        <taxon>Oomycota</taxon>
        <taxon>Peronosporomycetes</taxon>
        <taxon>Albuginales</taxon>
        <taxon>Albuginaceae</taxon>
        <taxon>Albugo</taxon>
    </lineage>
</organism>
<evidence type="ECO:0000313" key="2">
    <source>
        <dbReference type="EMBL" id="CCA28198.1"/>
    </source>
</evidence>
<dbReference type="GO" id="GO:0005737">
    <property type="term" value="C:cytoplasm"/>
    <property type="evidence" value="ECO:0007669"/>
    <property type="project" value="TreeGrafter"/>
</dbReference>
<evidence type="ECO:0000259" key="1">
    <source>
        <dbReference type="Pfam" id="PF10367"/>
    </source>
</evidence>
<dbReference type="GO" id="GO:0034058">
    <property type="term" value="P:endosomal vesicle fusion"/>
    <property type="evidence" value="ECO:0007669"/>
    <property type="project" value="TreeGrafter"/>
</dbReference>
<accession>F0X2Q9</accession>
<dbReference type="PANTHER" id="PTHR12894">
    <property type="entry name" value="CNH DOMAIN CONTAINING"/>
    <property type="match status" value="1"/>
</dbReference>
<dbReference type="GO" id="GO:0016020">
    <property type="term" value="C:membrane"/>
    <property type="evidence" value="ECO:0007669"/>
    <property type="project" value="TreeGrafter"/>
</dbReference>
<gene>
    <name evidence="2" type="primary">AlNc14C1511G12970</name>
    <name evidence="2" type="ORF">ALNC14_143420</name>
</gene>
<dbReference type="InterPro" id="IPR032914">
    <property type="entry name" value="Vam6/VPS39/TRAP1"/>
</dbReference>
<dbReference type="EMBL" id="FR825041">
    <property type="protein sequence ID" value="CCA28198.1"/>
    <property type="molecule type" value="Genomic_DNA"/>
</dbReference>
<dbReference type="GO" id="GO:0006914">
    <property type="term" value="P:autophagy"/>
    <property type="evidence" value="ECO:0007669"/>
    <property type="project" value="TreeGrafter"/>
</dbReference>
<name>F0X2Q9_9STRA</name>
<dbReference type="PANTHER" id="PTHR12894:SF27">
    <property type="entry name" value="TRANSFORMING GROWTH FACTOR-BETA RECEPTOR-ASSOCIATED PROTEIN 1"/>
    <property type="match status" value="1"/>
</dbReference>
<feature type="domain" description="Vacuolar sorting protein 39/Transforming growth factor beta receptor-associated zinc finger" evidence="1">
    <location>
        <begin position="163"/>
        <end position="195"/>
    </location>
</feature>
<reference evidence="2" key="2">
    <citation type="submission" date="2011-02" db="EMBL/GenBank/DDBJ databases">
        <authorList>
            <person name="MacLean D."/>
        </authorList>
    </citation>
    <scope>NUCLEOTIDE SEQUENCE</scope>
</reference>
<sequence>MVDERVTCLSALGRHTEVLQLYIRELGGFTLAESYCAQCYKTHRDPSIYTSLLKIILLYRSDSEENHTIKTSGQMDLVQIESASVRMAVELLNKFPERMEASIALNLLPVDVPVASLIPFLCCTFDVQVDQYRNGQVQTQLAKMENFRVRGLLSMRRKAYVTIWASQCCQICECKLGLGTTVRLPEGSLVHYGCHLAQVGDH</sequence>
<dbReference type="AlphaFoldDB" id="F0X2Q9"/>